<reference evidence="4" key="1">
    <citation type="submission" date="2022-10" db="EMBL/GenBank/DDBJ databases">
        <title>Tapping the CABI collections for fungal endophytes: first genome assemblies for Collariella, Neodidymelliopsis, Ascochyta clinopodiicola, Didymella pomorum, Didymosphaeria variabile, Neocosmospora piperis and Neocucurbitaria cava.</title>
        <authorList>
            <person name="Hill R."/>
        </authorList>
    </citation>
    <scope>NUCLEOTIDE SEQUENCE</scope>
    <source>
        <strain evidence="4">IMI 355082</strain>
    </source>
</reference>
<comment type="caution">
    <text evidence="4">The sequence shown here is derived from an EMBL/GenBank/DDBJ whole genome shotgun (WGS) entry which is preliminary data.</text>
</comment>
<accession>A0A9W9CSQ5</accession>
<evidence type="ECO:0000256" key="1">
    <source>
        <dbReference type="ARBA" id="ARBA00022857"/>
    </source>
</evidence>
<evidence type="ECO:0000313" key="5">
    <source>
        <dbReference type="Proteomes" id="UP001140453"/>
    </source>
</evidence>
<proteinExistence type="predicted"/>
<dbReference type="AlphaFoldDB" id="A0A9W9CSQ5"/>
<dbReference type="OrthoDB" id="9974981at2759"/>
<keyword evidence="5" id="KW-1185">Reference proteome</keyword>
<protein>
    <recommendedName>
        <fullName evidence="3">NmrA-like domain-containing protein</fullName>
    </recommendedName>
</protein>
<dbReference type="InterPro" id="IPR008030">
    <property type="entry name" value="NmrA-like"/>
</dbReference>
<dbReference type="InterPro" id="IPR036291">
    <property type="entry name" value="NAD(P)-bd_dom_sf"/>
</dbReference>
<name>A0A9W9CSQ5_9PEZI</name>
<evidence type="ECO:0000313" key="4">
    <source>
        <dbReference type="EMBL" id="KAJ4386560.1"/>
    </source>
</evidence>
<dbReference type="Proteomes" id="UP001140453">
    <property type="component" value="Unassembled WGS sequence"/>
</dbReference>
<keyword evidence="2" id="KW-0560">Oxidoreductase</keyword>
<dbReference type="InterPro" id="IPR051609">
    <property type="entry name" value="NmrA/Isoflavone_reductase-like"/>
</dbReference>
<evidence type="ECO:0000259" key="3">
    <source>
        <dbReference type="Pfam" id="PF05368"/>
    </source>
</evidence>
<dbReference type="EMBL" id="JAPEVB010000006">
    <property type="protein sequence ID" value="KAJ4386560.1"/>
    <property type="molecule type" value="Genomic_DNA"/>
</dbReference>
<evidence type="ECO:0000256" key="2">
    <source>
        <dbReference type="ARBA" id="ARBA00023002"/>
    </source>
</evidence>
<gene>
    <name evidence="4" type="ORF">N0V93_009458</name>
</gene>
<dbReference type="InterPro" id="IPR045312">
    <property type="entry name" value="PCBER-like"/>
</dbReference>
<keyword evidence="1" id="KW-0521">NADP</keyword>
<dbReference type="SUPFAM" id="SSF51735">
    <property type="entry name" value="NAD(P)-binding Rossmann-fold domains"/>
    <property type="match status" value="1"/>
</dbReference>
<dbReference type="Gene3D" id="3.90.25.10">
    <property type="entry name" value="UDP-galactose 4-epimerase, domain 1"/>
    <property type="match status" value="1"/>
</dbReference>
<dbReference type="GO" id="GO:0016491">
    <property type="term" value="F:oxidoreductase activity"/>
    <property type="evidence" value="ECO:0007669"/>
    <property type="project" value="UniProtKB-KW"/>
</dbReference>
<sequence>MSDSITKVAVAGATGNLGPAIVEQLVSAGFQVTALTRKGGARTFPAGVSAAEVDYDSVDSLVAALKGQDAVVSTLNDAFLPAQLNLIEASSQAGVKRYIPSEFGCDTLNPKTAALPVFSGGKIVVQKALKEKAEAGSLSYTVVANGPFLDWGLMVGFILDVKNKQAKLYDGGDRVFSTTTLPDVGKAVAGVLRKPAETKNRAVYVQSTATSLKALVAAAKKASGQTEGWTETVVTVDDLQAEAFAELKKEKPDPSIFAVKFIQVGIFGEGYGAHFDKLDNELLGIKELSAGELEALVARYV</sequence>
<dbReference type="Pfam" id="PF05368">
    <property type="entry name" value="NmrA"/>
    <property type="match status" value="1"/>
</dbReference>
<dbReference type="PANTHER" id="PTHR47706">
    <property type="entry name" value="NMRA-LIKE FAMILY PROTEIN"/>
    <property type="match status" value="1"/>
</dbReference>
<organism evidence="4 5">
    <name type="scientific">Gnomoniopsis smithogilvyi</name>
    <dbReference type="NCBI Taxonomy" id="1191159"/>
    <lineage>
        <taxon>Eukaryota</taxon>
        <taxon>Fungi</taxon>
        <taxon>Dikarya</taxon>
        <taxon>Ascomycota</taxon>
        <taxon>Pezizomycotina</taxon>
        <taxon>Sordariomycetes</taxon>
        <taxon>Sordariomycetidae</taxon>
        <taxon>Diaporthales</taxon>
        <taxon>Gnomoniaceae</taxon>
        <taxon>Gnomoniopsis</taxon>
    </lineage>
</organism>
<feature type="domain" description="NmrA-like" evidence="3">
    <location>
        <begin position="7"/>
        <end position="226"/>
    </location>
</feature>
<dbReference type="Gene3D" id="3.40.50.720">
    <property type="entry name" value="NAD(P)-binding Rossmann-like Domain"/>
    <property type="match status" value="1"/>
</dbReference>
<dbReference type="PANTHER" id="PTHR47706:SF1">
    <property type="entry name" value="CIPA-LIKE, PUTATIVE (AFU_ORTHOLOGUE AFUA_1G12460)-RELATED"/>
    <property type="match status" value="1"/>
</dbReference>
<dbReference type="CDD" id="cd05259">
    <property type="entry name" value="PCBER_SDR_a"/>
    <property type="match status" value="1"/>
</dbReference>